<sequence>MKKSYSDVSHSFYITHLLSHGRIVFCL</sequence>
<dbReference type="EMBL" id="AB174084">
    <property type="protein sequence ID" value="BAE91146.1"/>
    <property type="molecule type" value="mRNA"/>
</dbReference>
<name>I7G8Q6_MACFA</name>
<proteinExistence type="evidence at transcript level"/>
<accession>I7G8Q6</accession>
<protein>
    <submittedName>
        <fullName evidence="1">Macaca fascicularis brain cDNA, clone: QmoA-12152</fullName>
    </submittedName>
</protein>
<dbReference type="AlphaFoldDB" id="I7G8Q6"/>
<organism evidence="1">
    <name type="scientific">Macaca fascicularis</name>
    <name type="common">Crab-eating macaque</name>
    <name type="synonym">Cynomolgus monkey</name>
    <dbReference type="NCBI Taxonomy" id="9541"/>
    <lineage>
        <taxon>Eukaryota</taxon>
        <taxon>Metazoa</taxon>
        <taxon>Chordata</taxon>
        <taxon>Craniata</taxon>
        <taxon>Vertebrata</taxon>
        <taxon>Euteleostomi</taxon>
        <taxon>Mammalia</taxon>
        <taxon>Eutheria</taxon>
        <taxon>Euarchontoglires</taxon>
        <taxon>Primates</taxon>
        <taxon>Haplorrhini</taxon>
        <taxon>Catarrhini</taxon>
        <taxon>Cercopithecidae</taxon>
        <taxon>Cercopithecinae</taxon>
        <taxon>Macaca</taxon>
    </lineage>
</organism>
<reference evidence="1" key="1">
    <citation type="journal article" date="2007" name="PLoS Biol.">
        <title>Rate of evolution in brain-expressed genes in humans and other primates.</title>
        <authorList>
            <person name="Wang H.-Y."/>
            <person name="Chien H.-C."/>
            <person name="Osada N."/>
            <person name="Hashimoto K."/>
            <person name="Sugano S."/>
            <person name="Gojobori T."/>
            <person name="Chou C.-K."/>
            <person name="Tsai S.-F."/>
            <person name="Wu C.-I."/>
            <person name="Shen C.-K.J."/>
        </authorList>
    </citation>
    <scope>NUCLEOTIDE SEQUENCE</scope>
</reference>
<evidence type="ECO:0000313" key="1">
    <source>
        <dbReference type="EMBL" id="BAE91146.1"/>
    </source>
</evidence>